<accession>A0A7X0HW88</accession>
<dbReference type="EMBL" id="JACHGK010000043">
    <property type="protein sequence ID" value="MBB6448013.1"/>
    <property type="molecule type" value="Genomic_DNA"/>
</dbReference>
<proteinExistence type="predicted"/>
<evidence type="ECO:0000313" key="2">
    <source>
        <dbReference type="Proteomes" id="UP000531594"/>
    </source>
</evidence>
<sequence length="129" mass="14898">MGFLSRLFGKSSTSQRVERQNYESALNLIIIYKGFRDNDEYADKYSDLEDELWVYECIGASGAMSSETAKQYGIPLPVYPEYPVIGIFDLYMSKGHEEGYTKPLFISSNKDEVKRFLKDLERKHSKEGQ</sequence>
<dbReference type="Proteomes" id="UP000531594">
    <property type="component" value="Unassembled WGS sequence"/>
</dbReference>
<dbReference type="AlphaFoldDB" id="A0A7X0HW88"/>
<evidence type="ECO:0000313" key="1">
    <source>
        <dbReference type="EMBL" id="MBB6448013.1"/>
    </source>
</evidence>
<comment type="caution">
    <text evidence="1">The sequence shown here is derived from an EMBL/GenBank/DDBJ whole genome shotgun (WGS) entry which is preliminary data.</text>
</comment>
<keyword evidence="2" id="KW-1185">Reference proteome</keyword>
<reference evidence="1 2" key="1">
    <citation type="submission" date="2020-08" db="EMBL/GenBank/DDBJ databases">
        <title>Genomic Encyclopedia of Type Strains, Phase IV (KMG-IV): sequencing the most valuable type-strain genomes for metagenomic binning, comparative biology and taxonomic classification.</title>
        <authorList>
            <person name="Goeker M."/>
        </authorList>
    </citation>
    <scope>NUCLEOTIDE SEQUENCE [LARGE SCALE GENOMIC DNA]</scope>
    <source>
        <strain evidence="1 2">DSM 5391</strain>
    </source>
</reference>
<gene>
    <name evidence="1" type="ORF">HNR53_004739</name>
</gene>
<organism evidence="1 2">
    <name type="scientific">Bacillus benzoevorans</name>
    <dbReference type="NCBI Taxonomy" id="1456"/>
    <lineage>
        <taxon>Bacteria</taxon>
        <taxon>Bacillati</taxon>
        <taxon>Bacillota</taxon>
        <taxon>Bacilli</taxon>
        <taxon>Bacillales</taxon>
        <taxon>Bacillaceae</taxon>
        <taxon>Bacillus</taxon>
    </lineage>
</organism>
<protein>
    <submittedName>
        <fullName evidence="1">Uncharacterized protein</fullName>
    </submittedName>
</protein>
<name>A0A7X0HW88_9BACI</name>
<dbReference type="RefSeq" id="WP_221452452.1">
    <property type="nucleotide sequence ID" value="NZ_JACHGK010000043.1"/>
</dbReference>